<name>A0ABD1YTD0_9MARC</name>
<feature type="compositionally biased region" description="Acidic residues" evidence="10">
    <location>
        <begin position="53"/>
        <end position="67"/>
    </location>
</feature>
<reference evidence="12 13" key="1">
    <citation type="submission" date="2024-09" db="EMBL/GenBank/DDBJ databases">
        <title>Chromosome-scale assembly of Riccia fluitans.</title>
        <authorList>
            <person name="Paukszto L."/>
            <person name="Sawicki J."/>
            <person name="Karawczyk K."/>
            <person name="Piernik-Szablinska J."/>
            <person name="Szczecinska M."/>
            <person name="Mazdziarz M."/>
        </authorList>
    </citation>
    <scope>NUCLEOTIDE SEQUENCE [LARGE SCALE GENOMIC DNA]</scope>
    <source>
        <strain evidence="12">Rf_01</strain>
        <tissue evidence="12">Aerial parts of the thallus</tissue>
    </source>
</reference>
<evidence type="ECO:0000256" key="10">
    <source>
        <dbReference type="SAM" id="MobiDB-lite"/>
    </source>
</evidence>
<dbReference type="GO" id="GO:0003723">
    <property type="term" value="F:RNA binding"/>
    <property type="evidence" value="ECO:0007669"/>
    <property type="project" value="UniProtKB-KW"/>
</dbReference>
<accession>A0ABD1YTD0</accession>
<evidence type="ECO:0000256" key="1">
    <source>
        <dbReference type="ARBA" id="ARBA00003975"/>
    </source>
</evidence>
<dbReference type="Pfam" id="PF21974">
    <property type="entry name" value="SPN1_m3Gcap_bd"/>
    <property type="match status" value="1"/>
</dbReference>
<evidence type="ECO:0000256" key="8">
    <source>
        <dbReference type="ARBA" id="ARBA00022884"/>
    </source>
</evidence>
<keyword evidence="13" id="KW-1185">Reference proteome</keyword>
<evidence type="ECO:0000259" key="11">
    <source>
        <dbReference type="Pfam" id="PF21974"/>
    </source>
</evidence>
<feature type="region of interest" description="Disordered" evidence="10">
    <location>
        <begin position="1"/>
        <end position="95"/>
    </location>
</feature>
<keyword evidence="8" id="KW-0694">RNA-binding</keyword>
<dbReference type="SUPFAM" id="SSF56091">
    <property type="entry name" value="DNA ligase/mRNA capping enzyme, catalytic domain"/>
    <property type="match status" value="1"/>
</dbReference>
<organism evidence="12 13">
    <name type="scientific">Riccia fluitans</name>
    <dbReference type="NCBI Taxonomy" id="41844"/>
    <lineage>
        <taxon>Eukaryota</taxon>
        <taxon>Viridiplantae</taxon>
        <taxon>Streptophyta</taxon>
        <taxon>Embryophyta</taxon>
        <taxon>Marchantiophyta</taxon>
        <taxon>Marchantiopsida</taxon>
        <taxon>Marchantiidae</taxon>
        <taxon>Marchantiales</taxon>
        <taxon>Ricciaceae</taxon>
        <taxon>Riccia</taxon>
    </lineage>
</organism>
<evidence type="ECO:0000256" key="6">
    <source>
        <dbReference type="ARBA" id="ARBA00022448"/>
    </source>
</evidence>
<evidence type="ECO:0000256" key="2">
    <source>
        <dbReference type="ARBA" id="ARBA00004123"/>
    </source>
</evidence>
<dbReference type="AlphaFoldDB" id="A0ABD1YTD0"/>
<feature type="domain" description="Snurportin-1 m3G cap-binding" evidence="11">
    <location>
        <begin position="110"/>
        <end position="286"/>
    </location>
</feature>
<feature type="compositionally biased region" description="Basic and acidic residues" evidence="10">
    <location>
        <begin position="82"/>
        <end position="91"/>
    </location>
</feature>
<evidence type="ECO:0000256" key="5">
    <source>
        <dbReference type="ARBA" id="ARBA00016034"/>
    </source>
</evidence>
<comment type="subcellular location">
    <subcellularLocation>
        <location evidence="3">Cytoplasm</location>
    </subcellularLocation>
    <subcellularLocation>
        <location evidence="2">Nucleus</location>
    </subcellularLocation>
</comment>
<evidence type="ECO:0000256" key="3">
    <source>
        <dbReference type="ARBA" id="ARBA00004496"/>
    </source>
</evidence>
<dbReference type="InterPro" id="IPR047857">
    <property type="entry name" value="Snurportin1_C"/>
</dbReference>
<feature type="compositionally biased region" description="Basic and acidic residues" evidence="10">
    <location>
        <begin position="14"/>
        <end position="34"/>
    </location>
</feature>
<evidence type="ECO:0000256" key="4">
    <source>
        <dbReference type="ARBA" id="ARBA00007540"/>
    </source>
</evidence>
<evidence type="ECO:0000256" key="9">
    <source>
        <dbReference type="ARBA" id="ARBA00023242"/>
    </source>
</evidence>
<dbReference type="CDD" id="cd09232">
    <property type="entry name" value="Snurportin-1_C"/>
    <property type="match status" value="1"/>
</dbReference>
<evidence type="ECO:0000313" key="13">
    <source>
        <dbReference type="Proteomes" id="UP001605036"/>
    </source>
</evidence>
<dbReference type="Proteomes" id="UP001605036">
    <property type="component" value="Unassembled WGS sequence"/>
</dbReference>
<dbReference type="GO" id="GO:0005634">
    <property type="term" value="C:nucleus"/>
    <property type="evidence" value="ECO:0007669"/>
    <property type="project" value="UniProtKB-SubCell"/>
</dbReference>
<evidence type="ECO:0000256" key="7">
    <source>
        <dbReference type="ARBA" id="ARBA00022490"/>
    </source>
</evidence>
<keyword evidence="6" id="KW-0813">Transport</keyword>
<keyword evidence="9" id="KW-0539">Nucleus</keyword>
<keyword evidence="7" id="KW-0963">Cytoplasm</keyword>
<dbReference type="InterPro" id="IPR017336">
    <property type="entry name" value="Snurportin-1"/>
</dbReference>
<comment type="function">
    <text evidence="1">Functions as an U snRNP-specific nuclear import adapter. Involved in the trimethylguanosine (m3G)-cap-dependent nuclear import of U snRNPs. Binds specifically to the terminal m3G-cap U snRNAs.</text>
</comment>
<comment type="similarity">
    <text evidence="4">Belongs to the snurportin family.</text>
</comment>
<dbReference type="GO" id="GO:0005737">
    <property type="term" value="C:cytoplasm"/>
    <property type="evidence" value="ECO:0007669"/>
    <property type="project" value="UniProtKB-SubCell"/>
</dbReference>
<comment type="caution">
    <text evidence="12">The sequence shown here is derived from an EMBL/GenBank/DDBJ whole genome shotgun (WGS) entry which is preliminary data.</text>
</comment>
<dbReference type="PANTHER" id="PTHR13403">
    <property type="entry name" value="SNURPORTIN1 RNUT1 PROTEIN RNA, U TRANSPORTER 1"/>
    <property type="match status" value="1"/>
</dbReference>
<evidence type="ECO:0000313" key="12">
    <source>
        <dbReference type="EMBL" id="KAL2634022.1"/>
    </source>
</evidence>
<dbReference type="PANTHER" id="PTHR13403:SF6">
    <property type="entry name" value="SNURPORTIN-1"/>
    <property type="match status" value="1"/>
</dbReference>
<dbReference type="Gene3D" id="3.30.470.30">
    <property type="entry name" value="DNA ligase/mRNA capping enzyme"/>
    <property type="match status" value="1"/>
</dbReference>
<dbReference type="EMBL" id="JBHFFA010000003">
    <property type="protein sequence ID" value="KAL2634022.1"/>
    <property type="molecule type" value="Genomic_DNA"/>
</dbReference>
<protein>
    <recommendedName>
        <fullName evidence="5">Snurportin-1</fullName>
    </recommendedName>
</protein>
<proteinExistence type="inferred from homology"/>
<gene>
    <name evidence="12" type="ORF">R1flu_005501</name>
</gene>
<sequence>MAPSRIEHRVHKRVLSDQQRRRDIALQRQADGRRNLQQHARQLAAGLSSGEREDADGEEEVIVEAEGGESHELEGVGGESSSSKEDLKDVGLRQGTRLKGSKAREWFSKQLMLPEWMIDIPPRLKTDWYVMSRPAGVRCVVVSSNGTTVSRQRNGRVLHFFPSALPNGARTRDVSSASSVFCILDCIFHEPDKTYYVLDVMCWRGYSLYDCTTEFRLFWMNSKLAETEACQPPSQYNRYRFSVLPVYECDLGGLQAAYSAPVPYTRDGVLFVNRHAHYVLGSTPLSLVWKDAACSPYPVDTDSKGNVCQYQQVVLALGDDGSVATSDDPPVVLGTMPRQFLEQNANHLKSGTCLRFNIGEQGLRIVDGRPVVADIHFQGVAGRIKTADTCNKILYQYAARRDPLTISHLIAAVESYDDHGDFSMMASNVGGS</sequence>